<dbReference type="NCBIfam" id="TIGR00277">
    <property type="entry name" value="HDIG"/>
    <property type="match status" value="1"/>
</dbReference>
<dbReference type="InterPro" id="IPR013976">
    <property type="entry name" value="HDOD"/>
</dbReference>
<evidence type="ECO:0000313" key="3">
    <source>
        <dbReference type="Proteomes" id="UP000317550"/>
    </source>
</evidence>
<accession>A0A516S9R5</accession>
<dbReference type="PANTHER" id="PTHR33525:SF4">
    <property type="entry name" value="CYCLIC DI-GMP PHOSPHODIESTERASE CDGJ"/>
    <property type="match status" value="1"/>
</dbReference>
<gene>
    <name evidence="2" type="ORF">FNU76_00230</name>
</gene>
<dbReference type="Pfam" id="PF08668">
    <property type="entry name" value="HDOD"/>
    <property type="match status" value="1"/>
</dbReference>
<dbReference type="Gene3D" id="1.10.3210.10">
    <property type="entry name" value="Hypothetical protein af1432"/>
    <property type="match status" value="1"/>
</dbReference>
<sequence>MKINTEALDLPSPAEQWLAAYGDKLPRHNPAIVAFIGGGHEHDDELAALERSASGNPSSILRLLKVANSPFFGLSKQITSVKQAITVLGFSAASAIVLRGIILDAFDISSADLMANELIAHSVMTGICAKVLAEEWGEPRDIAFTIGILHNIGKLTMLVYARTLAEEIYRGNERTGEELERELEVFGFSHAELGILMLKKWHIPDTIIEAIRDYPDLADCSTRLKRIIHHAQAIAGLLRQEGGGPLPGNTIERLSNELDVSGPRLHALTHTILREVAIIIAPV</sequence>
<dbReference type="KEGG" id="cari:FNU76_00230"/>
<dbReference type="OrthoDB" id="9770715at2"/>
<dbReference type="Proteomes" id="UP000317550">
    <property type="component" value="Chromosome"/>
</dbReference>
<dbReference type="PANTHER" id="PTHR33525">
    <property type="match status" value="1"/>
</dbReference>
<dbReference type="InterPro" id="IPR052340">
    <property type="entry name" value="RNase_Y/CdgJ"/>
</dbReference>
<dbReference type="RefSeq" id="WP_143855819.1">
    <property type="nucleotide sequence ID" value="NZ_CP041730.1"/>
</dbReference>
<proteinExistence type="predicted"/>
<feature type="domain" description="HDOD" evidence="1">
    <location>
        <begin position="25"/>
        <end position="217"/>
    </location>
</feature>
<reference evidence="3" key="1">
    <citation type="submission" date="2019-07" db="EMBL/GenBank/DDBJ databases">
        <title>Chitinimonas sp. nov., isolated from Ny-Alesund, arctica soil.</title>
        <authorList>
            <person name="Xu Q."/>
            <person name="Peng F."/>
        </authorList>
    </citation>
    <scope>NUCLEOTIDE SEQUENCE [LARGE SCALE GENOMIC DNA]</scope>
    <source>
        <strain evidence="3">R3-44</strain>
    </source>
</reference>
<name>A0A516S9R5_9NEIS</name>
<dbReference type="EMBL" id="CP041730">
    <property type="protein sequence ID" value="QDQ24894.1"/>
    <property type="molecule type" value="Genomic_DNA"/>
</dbReference>
<dbReference type="InterPro" id="IPR006675">
    <property type="entry name" value="HDIG_dom"/>
</dbReference>
<keyword evidence="3" id="KW-1185">Reference proteome</keyword>
<dbReference type="SUPFAM" id="SSF109604">
    <property type="entry name" value="HD-domain/PDEase-like"/>
    <property type="match status" value="1"/>
</dbReference>
<evidence type="ECO:0000259" key="1">
    <source>
        <dbReference type="PROSITE" id="PS51833"/>
    </source>
</evidence>
<organism evidence="2 3">
    <name type="scientific">Chitinimonas arctica</name>
    <dbReference type="NCBI Taxonomy" id="2594795"/>
    <lineage>
        <taxon>Bacteria</taxon>
        <taxon>Pseudomonadati</taxon>
        <taxon>Pseudomonadota</taxon>
        <taxon>Betaproteobacteria</taxon>
        <taxon>Neisseriales</taxon>
        <taxon>Chitinibacteraceae</taxon>
        <taxon>Chitinimonas</taxon>
    </lineage>
</organism>
<evidence type="ECO:0000313" key="2">
    <source>
        <dbReference type="EMBL" id="QDQ24894.1"/>
    </source>
</evidence>
<dbReference type="PROSITE" id="PS51833">
    <property type="entry name" value="HDOD"/>
    <property type="match status" value="1"/>
</dbReference>
<dbReference type="AlphaFoldDB" id="A0A516S9R5"/>
<protein>
    <submittedName>
        <fullName evidence="2">HDOD domain-containing protein</fullName>
    </submittedName>
</protein>